<gene>
    <name evidence="2" type="ORF">MENT_LOCUS19017</name>
</gene>
<comment type="caution">
    <text evidence="2">The sequence shown here is derived from an EMBL/GenBank/DDBJ whole genome shotgun (WGS) entry which is preliminary data.</text>
</comment>
<protein>
    <submittedName>
        <fullName evidence="2">Uncharacterized protein</fullName>
    </submittedName>
</protein>
<dbReference type="AlphaFoldDB" id="A0A6V7UYC5"/>
<dbReference type="EMBL" id="CAJEWN010000131">
    <property type="protein sequence ID" value="CAD2167713.1"/>
    <property type="molecule type" value="Genomic_DNA"/>
</dbReference>
<evidence type="ECO:0000313" key="2">
    <source>
        <dbReference type="EMBL" id="CAD2167713.1"/>
    </source>
</evidence>
<name>A0A6V7UYC5_MELEN</name>
<accession>A0A6V7UYC5</accession>
<dbReference type="Proteomes" id="UP000580250">
    <property type="component" value="Unassembled WGS sequence"/>
</dbReference>
<feature type="region of interest" description="Disordered" evidence="1">
    <location>
        <begin position="26"/>
        <end position="70"/>
    </location>
</feature>
<evidence type="ECO:0000256" key="1">
    <source>
        <dbReference type="SAM" id="MobiDB-lite"/>
    </source>
</evidence>
<sequence length="105" mass="11566">MKPTEQAGTSTFIRNVKQEILYDVEPDTFKPPSLPNTANLGAKKNAENEDDYSEFSEPPRAVRKTSDTPVDFQSFGTFADALTKMFKARNEGSKASPSKSDGNTE</sequence>
<reference evidence="2 3" key="1">
    <citation type="submission" date="2020-08" db="EMBL/GenBank/DDBJ databases">
        <authorList>
            <person name="Koutsovoulos G."/>
            <person name="Danchin GJ E."/>
        </authorList>
    </citation>
    <scope>NUCLEOTIDE SEQUENCE [LARGE SCALE GENOMIC DNA]</scope>
</reference>
<evidence type="ECO:0000313" key="3">
    <source>
        <dbReference type="Proteomes" id="UP000580250"/>
    </source>
</evidence>
<proteinExistence type="predicted"/>
<organism evidence="2 3">
    <name type="scientific">Meloidogyne enterolobii</name>
    <name type="common">Root-knot nematode worm</name>
    <name type="synonym">Meloidogyne mayaguensis</name>
    <dbReference type="NCBI Taxonomy" id="390850"/>
    <lineage>
        <taxon>Eukaryota</taxon>
        <taxon>Metazoa</taxon>
        <taxon>Ecdysozoa</taxon>
        <taxon>Nematoda</taxon>
        <taxon>Chromadorea</taxon>
        <taxon>Rhabditida</taxon>
        <taxon>Tylenchina</taxon>
        <taxon>Tylenchomorpha</taxon>
        <taxon>Tylenchoidea</taxon>
        <taxon>Meloidogynidae</taxon>
        <taxon>Meloidogyninae</taxon>
        <taxon>Meloidogyne</taxon>
    </lineage>
</organism>